<keyword evidence="3" id="KW-1185">Reference proteome</keyword>
<dbReference type="RefSeq" id="WP_149104602.1">
    <property type="nucleotide sequence ID" value="NZ_VTFT01000002.1"/>
</dbReference>
<dbReference type="OrthoDB" id="9798884at2"/>
<evidence type="ECO:0000259" key="1">
    <source>
        <dbReference type="Pfam" id="PF12146"/>
    </source>
</evidence>
<accession>A0A5D4XIY7</accession>
<evidence type="ECO:0000313" key="2">
    <source>
        <dbReference type="EMBL" id="TYT23903.1"/>
    </source>
</evidence>
<reference evidence="2 3" key="1">
    <citation type="submission" date="2019-08" db="EMBL/GenBank/DDBJ databases">
        <title>Luteimonas viscosus sp. nov., isolated from soil of a sunflower field.</title>
        <authorList>
            <person name="Jianli Z."/>
            <person name="Ying Z."/>
        </authorList>
    </citation>
    <scope>NUCLEOTIDE SEQUENCE [LARGE SCALE GENOMIC DNA]</scope>
    <source>
        <strain evidence="2 3">XBU10</strain>
    </source>
</reference>
<gene>
    <name evidence="2" type="ORF">FZO89_16950</name>
</gene>
<evidence type="ECO:0000313" key="3">
    <source>
        <dbReference type="Proteomes" id="UP000324973"/>
    </source>
</evidence>
<dbReference type="PANTHER" id="PTHR12277:SF81">
    <property type="entry name" value="PROTEIN ABHD13"/>
    <property type="match status" value="1"/>
</dbReference>
<organism evidence="2 3">
    <name type="scientific">Luteimonas viscosa</name>
    <dbReference type="NCBI Taxonomy" id="1132694"/>
    <lineage>
        <taxon>Bacteria</taxon>
        <taxon>Pseudomonadati</taxon>
        <taxon>Pseudomonadota</taxon>
        <taxon>Gammaproteobacteria</taxon>
        <taxon>Lysobacterales</taxon>
        <taxon>Lysobacteraceae</taxon>
        <taxon>Luteimonas</taxon>
    </lineage>
</organism>
<name>A0A5D4XIY7_9GAMM</name>
<dbReference type="AlphaFoldDB" id="A0A5D4XIY7"/>
<dbReference type="Pfam" id="PF12146">
    <property type="entry name" value="Hydrolase_4"/>
    <property type="match status" value="1"/>
</dbReference>
<dbReference type="Proteomes" id="UP000324973">
    <property type="component" value="Unassembled WGS sequence"/>
</dbReference>
<dbReference type="EMBL" id="VTFT01000002">
    <property type="protein sequence ID" value="TYT23903.1"/>
    <property type="molecule type" value="Genomic_DNA"/>
</dbReference>
<proteinExistence type="predicted"/>
<sequence length="255" mass="27794">MRRMLVTLLLVPVLAYVALCAMLFLAQRKLVYLPDYTHVPRAGTDYALDRDDVTLRGWIVNPGRPAAIVYFGGNAEAVQANAGDFARWFPGHSVYLLAYRGYGASDGTPAASELLDDALAFFDDVQTRHPGKPVSAIGRSLGSGIAAHVAARRPVDRLVLVTPFDSLANVAQAHYPWLPVRWLMRERYPAVDALRDYPRPVLVLRAGRDEVIPGANTDALLRVLPRAGVVSIQAAGHNDLHASPAYGEAMAAFLR</sequence>
<dbReference type="Gene3D" id="3.40.50.1820">
    <property type="entry name" value="alpha/beta hydrolase"/>
    <property type="match status" value="1"/>
</dbReference>
<feature type="domain" description="Serine aminopeptidase S33" evidence="1">
    <location>
        <begin position="90"/>
        <end position="170"/>
    </location>
</feature>
<dbReference type="InterPro" id="IPR022742">
    <property type="entry name" value="Hydrolase_4"/>
</dbReference>
<protein>
    <submittedName>
        <fullName evidence="2">Lysophospholipase</fullName>
    </submittedName>
</protein>
<dbReference type="InterPro" id="IPR029058">
    <property type="entry name" value="AB_hydrolase_fold"/>
</dbReference>
<comment type="caution">
    <text evidence="2">The sequence shown here is derived from an EMBL/GenBank/DDBJ whole genome shotgun (WGS) entry which is preliminary data.</text>
</comment>
<dbReference type="PANTHER" id="PTHR12277">
    <property type="entry name" value="ALPHA/BETA HYDROLASE DOMAIN-CONTAINING PROTEIN"/>
    <property type="match status" value="1"/>
</dbReference>
<dbReference type="SUPFAM" id="SSF53474">
    <property type="entry name" value="alpha/beta-Hydrolases"/>
    <property type="match status" value="1"/>
</dbReference>